<evidence type="ECO:0000256" key="1">
    <source>
        <dbReference type="ARBA" id="ARBA00004123"/>
    </source>
</evidence>
<evidence type="ECO:0000259" key="9">
    <source>
        <dbReference type="Pfam" id="PF20222"/>
    </source>
</evidence>
<comment type="caution">
    <text evidence="10">The sequence shown here is derived from an EMBL/GenBank/DDBJ whole genome shotgun (WGS) entry which is preliminary data.</text>
</comment>
<evidence type="ECO:0000313" key="11">
    <source>
        <dbReference type="Proteomes" id="UP000319663"/>
    </source>
</evidence>
<proteinExistence type="predicted"/>
<dbReference type="InterPro" id="IPR044210">
    <property type="entry name" value="Tfc3-like"/>
</dbReference>
<keyword evidence="2" id="KW-0597">Phosphoprotein</keyword>
<sequence length="1980" mass="221934">MAPSLQALIDFLLAEIALCGDQGASPSDILTFIHTFYTESQDAGANKNDNLSPHPTQNVDRRFQEKVWSWLTRHPEVSVGKDKEGNHLTLADVERRAEIGKVGTSQAGIEDIPQDASMKGINEAKPRLDPRLQIRVFVSKERTWLAVTGHEPDETKVLPTEFALLSIIASRKSNGILQTELVKLSGQDKRSVPKRTDMLQRKGYIEKRVIYVKPSRTSLCILRKFSQEKPIYQATQTPADQETAKSHANQYFIDVQIFVRKLFEILREHIIIARDDLKKALGFADRWRWKFLSRAIRKLERVGVVRRVRAKSQYSGSSQRLHSCVMLVREPSDSDLDMFLEHGASLLANPEQEGNNANDENDEDLEPENPTGEASSTSGAEVVATIKREVVEESGRTLPIWSPDRSIYNLLFDVVDSSGTSGMPNLKLTGTVQEIMQACFGGFFRRPVENTLARLVECWQLSQPPHLRHLAIVRDTAVRRTITHYVHYSLRNFKQLVDAGLTSWEAVEFVPKDAKTSKVSIPPVDVDLQVDEYGLSRIITMNGLLNRGHATLLDCVRVAKPADYVLSMNDPVAVRLGDGSYAAQSGRKNPPNGALNHPTDSSQAQILLENTLRKPRWETMSHASPSAVADGFVDEDDSKVTRRKKPKLDPEQFKGMSRKERLAVLGLDETYTEYSVLLLDRPTSGVYITPRGRRRPAGKRQGRPRISRIAVFKSFQLTSLPWFVEEETAATDPLLKMLVQEAEPSGHRQTPAPSENLPFKEQLIHETPEKAPSANSRGHKRNHQDIDAVEMKTVPEITPSSGRKRGRPPKQPRLKGPDVVSVQDVVMSIEKTPESHIAAQTVRQPRITESIETASQLQSKWERDLPPKSSKQVAEDSLEDVRMHRSKQAQRSHQEDGHADSISIVDAAQEVSSSKRPGESGLSTLAGGEHLAEPPAQIEALPSVAVPRAKDGSIEVLPEDATSNTTLAIGTAPDVMPVDGSVPDKTAGGTPGEEQQFGGHGDASQTPEAQRFPGRRKRAERGGSVALLRRKTIMDIVEKAGGAFPMGTELWYPFTTMWMKMKFKEKPDMRTIKSTVKHLIDSGKLRQLTFSGKDSRGVMITKSIVTNPDVRPDDPLVKEMQKGMLSAGSGFHFPQNTEMNAELTKSGRRLTPRDPNAPFPIETGMTVRLQNKPAYVLHREQRGVRNAQRRLLRDIQLRAEAVDDETGRPVRLLQIRRAPLMPALLREQSPVMNSLTSISRPLRRHEGEMRGPRMRRLLVPMAPYAMLIHPKQTFHASSGTFGTDAGLASLRRPQFTREKRTAAVVTTTLPESLEDILAETREGEADFSAKPDPRSSKFLSENEAILKWELDSQALLRRRSVDLRYINQTVQDSFDAVPIEGAIRFDTDEPSRPSLQELEPKITRQAAHRYALSDIRPATDAFVESHNEPIRPSRQSSTGTVPTRNRRLAKLNESMAALENDSFTGQMASTKPVARRSRPQFVPDPLLKRIMISIAVVRGLAGGVDGRWIDWGVMSKIFPDHEPGFIHDRAKHVLNKNRLQIAKMQSDFQERFIGAYEKDQVPRIDYDNLEGYDWNRVISWAAAQLDVPTPSGKMPDLPATREQFDGLFELREETPLSALDDIYQSTQNITTYRKRTLFASVPFAIPLQGYRLETTARKEKNSYLASLEVAKTWVRANVTTPEELYNPIEARRALNCFGEDMISHAVQSLVTERVILMGNRGRITPGRNYDLTEHFLQTLSRRRFIDSTPLRRAARFKTKALDPVFRTDEGGPGTYEIQYGAEDGDILALINLTASGKVILRPRDPPRDKFGLTEGGYLTRKIEKSKLYFAIEVQPVKGMYEFGNPVQEKASHVPPPRPVEENTDTNMTMNLNKSNAITYPYKIPIWFDLHGNFIKVLWDLAVAAVIGSVAIRPGISAAGIASMLKPTMGAWEVQLLLEWMLAVGVVGVRDVDVDDDLDRKLPAEERPGWAVQENWWLVLK</sequence>
<dbReference type="PANTHER" id="PTHR15180:SF1">
    <property type="entry name" value="GENERAL TRANSCRIPTION FACTOR 3C POLYPEPTIDE 1"/>
    <property type="match status" value="1"/>
</dbReference>
<feature type="chain" id="PRO_5021344350" evidence="7">
    <location>
        <begin position="20"/>
        <end position="1980"/>
    </location>
</feature>
<dbReference type="GO" id="GO:0005634">
    <property type="term" value="C:nucleus"/>
    <property type="evidence" value="ECO:0007669"/>
    <property type="project" value="UniProtKB-SubCell"/>
</dbReference>
<dbReference type="GO" id="GO:0003677">
    <property type="term" value="F:DNA binding"/>
    <property type="evidence" value="ECO:0007669"/>
    <property type="project" value="UniProtKB-KW"/>
</dbReference>
<evidence type="ECO:0000256" key="6">
    <source>
        <dbReference type="SAM" id="MobiDB-lite"/>
    </source>
</evidence>
<evidence type="ECO:0000256" key="3">
    <source>
        <dbReference type="ARBA" id="ARBA00023125"/>
    </source>
</evidence>
<feature type="region of interest" description="Disordered" evidence="6">
    <location>
        <begin position="768"/>
        <end position="821"/>
    </location>
</feature>
<feature type="region of interest" description="Disordered" evidence="6">
    <location>
        <begin position="581"/>
        <end position="602"/>
    </location>
</feature>
<accession>A0A507QQW3</accession>
<feature type="region of interest" description="Disordered" evidence="6">
    <location>
        <begin position="971"/>
        <end position="1023"/>
    </location>
</feature>
<evidence type="ECO:0000256" key="5">
    <source>
        <dbReference type="ARBA" id="ARBA00023242"/>
    </source>
</evidence>
<keyword evidence="3" id="KW-0238">DNA-binding</keyword>
<dbReference type="EMBL" id="VIFY01000149">
    <property type="protein sequence ID" value="TQB69512.1"/>
    <property type="molecule type" value="Genomic_DNA"/>
</dbReference>
<evidence type="ECO:0000256" key="2">
    <source>
        <dbReference type="ARBA" id="ARBA00022553"/>
    </source>
</evidence>
<feature type="domain" description="Transcription factor tau subunit sfc3/Tfc3 C-terminal" evidence="9">
    <location>
        <begin position="1488"/>
        <end position="1921"/>
    </location>
</feature>
<organism evidence="10 11">
    <name type="scientific">Monascus purpureus</name>
    <name type="common">Red mold</name>
    <name type="synonym">Monascus anka</name>
    <dbReference type="NCBI Taxonomy" id="5098"/>
    <lineage>
        <taxon>Eukaryota</taxon>
        <taxon>Fungi</taxon>
        <taxon>Dikarya</taxon>
        <taxon>Ascomycota</taxon>
        <taxon>Pezizomycotina</taxon>
        <taxon>Eurotiomycetes</taxon>
        <taxon>Eurotiomycetidae</taxon>
        <taxon>Eurotiales</taxon>
        <taxon>Aspergillaceae</taxon>
        <taxon>Monascus</taxon>
    </lineage>
</organism>
<dbReference type="Pfam" id="PF20222">
    <property type="entry name" value="DUF6581"/>
    <property type="match status" value="1"/>
</dbReference>
<keyword evidence="4" id="KW-0804">Transcription</keyword>
<feature type="region of interest" description="Disordered" evidence="6">
    <location>
        <begin position="623"/>
        <end position="648"/>
    </location>
</feature>
<evidence type="ECO:0000256" key="4">
    <source>
        <dbReference type="ARBA" id="ARBA00023163"/>
    </source>
</evidence>
<evidence type="ECO:0000259" key="8">
    <source>
        <dbReference type="Pfam" id="PF04182"/>
    </source>
</evidence>
<comment type="subcellular location">
    <subcellularLocation>
        <location evidence="1">Nucleus</location>
    </subcellularLocation>
</comment>
<dbReference type="InterPro" id="IPR035625">
    <property type="entry name" value="Tfc3-like_eWH"/>
</dbReference>
<feature type="region of interest" description="Disordered" evidence="6">
    <location>
        <begin position="349"/>
        <end position="380"/>
    </location>
</feature>
<feature type="domain" description="B-block binding subunit of TFIIIC" evidence="8">
    <location>
        <begin position="160"/>
        <end position="227"/>
    </location>
</feature>
<dbReference type="GO" id="GO:0042791">
    <property type="term" value="P:5S class rRNA transcription by RNA polymerase III"/>
    <property type="evidence" value="ECO:0007669"/>
    <property type="project" value="TreeGrafter"/>
</dbReference>
<reference evidence="10 11" key="1">
    <citation type="submission" date="2019-06" db="EMBL/GenBank/DDBJ databases">
        <title>Wine fermentation using esterase from Monascus purpureus.</title>
        <authorList>
            <person name="Geng C."/>
            <person name="Zhang Y."/>
        </authorList>
    </citation>
    <scope>NUCLEOTIDE SEQUENCE [LARGE SCALE GENOMIC DNA]</scope>
    <source>
        <strain evidence="10">HQ1</strain>
    </source>
</reference>
<dbReference type="InterPro" id="IPR046488">
    <property type="entry name" value="Sfc3/Tfc3_C"/>
</dbReference>
<dbReference type="CDD" id="cd16169">
    <property type="entry name" value="Tau138_eWH"/>
    <property type="match status" value="1"/>
</dbReference>
<dbReference type="PANTHER" id="PTHR15180">
    <property type="entry name" value="GENERAL TRANSCRIPTION FACTOR 3C POLYPEPTIDE 1"/>
    <property type="match status" value="1"/>
</dbReference>
<keyword evidence="11" id="KW-1185">Reference proteome</keyword>
<keyword evidence="7" id="KW-0732">Signal</keyword>
<dbReference type="STRING" id="5098.A0A507QQW3"/>
<gene>
    <name evidence="10" type="ORF">MPDQ_001723</name>
</gene>
<feature type="region of interest" description="Disordered" evidence="6">
    <location>
        <begin position="853"/>
        <end position="901"/>
    </location>
</feature>
<feature type="signal peptide" evidence="7">
    <location>
        <begin position="1"/>
        <end position="19"/>
    </location>
</feature>
<feature type="compositionally biased region" description="Basic residues" evidence="6">
    <location>
        <begin position="802"/>
        <end position="813"/>
    </location>
</feature>
<dbReference type="GO" id="GO:0000127">
    <property type="term" value="C:transcription factor TFIIIC complex"/>
    <property type="evidence" value="ECO:0007669"/>
    <property type="project" value="InterPro"/>
</dbReference>
<name>A0A507QQW3_MONPU</name>
<dbReference type="Pfam" id="PF04182">
    <property type="entry name" value="B-block_TFIIIC"/>
    <property type="match status" value="1"/>
</dbReference>
<protein>
    <submittedName>
        <fullName evidence="10">Uncharacterized protein</fullName>
    </submittedName>
</protein>
<dbReference type="InterPro" id="IPR007309">
    <property type="entry name" value="TFIIIC_Bblock-bd"/>
</dbReference>
<keyword evidence="5" id="KW-0539">Nucleus</keyword>
<evidence type="ECO:0000256" key="7">
    <source>
        <dbReference type="SAM" id="SignalP"/>
    </source>
</evidence>
<dbReference type="GO" id="GO:0006384">
    <property type="term" value="P:transcription initiation at RNA polymerase III promoter"/>
    <property type="evidence" value="ECO:0007669"/>
    <property type="project" value="InterPro"/>
</dbReference>
<dbReference type="Proteomes" id="UP000319663">
    <property type="component" value="Unassembled WGS sequence"/>
</dbReference>
<evidence type="ECO:0000313" key="10">
    <source>
        <dbReference type="EMBL" id="TQB69512.1"/>
    </source>
</evidence>